<keyword evidence="1" id="KW-0812">Transmembrane</keyword>
<keyword evidence="1" id="KW-0472">Membrane</keyword>
<feature type="domain" description="DUF4142" evidence="2">
    <location>
        <begin position="55"/>
        <end position="190"/>
    </location>
</feature>
<evidence type="ECO:0000313" key="3">
    <source>
        <dbReference type="EMBL" id="MDR6206110.1"/>
    </source>
</evidence>
<feature type="transmembrane region" description="Helical" evidence="1">
    <location>
        <begin position="26"/>
        <end position="47"/>
    </location>
</feature>
<accession>A0ABD5CLI9</accession>
<evidence type="ECO:0000256" key="1">
    <source>
        <dbReference type="SAM" id="Phobius"/>
    </source>
</evidence>
<keyword evidence="1" id="KW-1133">Transmembrane helix</keyword>
<dbReference type="Proteomes" id="UP001245184">
    <property type="component" value="Unassembled WGS sequence"/>
</dbReference>
<protein>
    <submittedName>
        <fullName evidence="3">Membrane protein</fullName>
    </submittedName>
</protein>
<dbReference type="RefSeq" id="WP_307258988.1">
    <property type="nucleotide sequence ID" value="NZ_ATXV01000001.1"/>
</dbReference>
<organism evidence="3 4">
    <name type="scientific">Paraburkholderia graminis</name>
    <dbReference type="NCBI Taxonomy" id="60548"/>
    <lineage>
        <taxon>Bacteria</taxon>
        <taxon>Pseudomonadati</taxon>
        <taxon>Pseudomonadota</taxon>
        <taxon>Betaproteobacteria</taxon>
        <taxon>Burkholderiales</taxon>
        <taxon>Burkholderiaceae</taxon>
        <taxon>Paraburkholderia</taxon>
    </lineage>
</organism>
<dbReference type="Pfam" id="PF13628">
    <property type="entry name" value="DUF4142"/>
    <property type="match status" value="1"/>
</dbReference>
<proteinExistence type="predicted"/>
<comment type="caution">
    <text evidence="3">The sequence shown here is derived from an EMBL/GenBank/DDBJ whole genome shotgun (WGS) entry which is preliminary data.</text>
</comment>
<gene>
    <name evidence="3" type="ORF">QF025_004830</name>
</gene>
<sequence length="200" mass="21490">MNRIDSTSGAPTEARNTSRHAPRSRFFAFAALCCATMLAAAGCRLMQSGAEVTPTDQQFMLTAASVGTAEIDLGQLAATRGSSPEVRSFGEHMVAEHTRINAELTQLADTKHVRLLKAMDPANHTLYSELSHLSGAQFDREYVISQLHIHRMGNSLYASEAAQGEDRDVKAFAARGVPVGKEHLQHAAELAQALGVSSSK</sequence>
<dbReference type="InterPro" id="IPR025419">
    <property type="entry name" value="DUF4142"/>
</dbReference>
<name>A0ABD5CLI9_9BURK</name>
<dbReference type="EMBL" id="JAVIZN010000002">
    <property type="protein sequence ID" value="MDR6206110.1"/>
    <property type="molecule type" value="Genomic_DNA"/>
</dbReference>
<evidence type="ECO:0000259" key="2">
    <source>
        <dbReference type="Pfam" id="PF13628"/>
    </source>
</evidence>
<dbReference type="AlphaFoldDB" id="A0ABD5CLI9"/>
<dbReference type="PANTHER" id="PTHR38593">
    <property type="entry name" value="BLR2558 PROTEIN"/>
    <property type="match status" value="1"/>
</dbReference>
<dbReference type="InterPro" id="IPR012347">
    <property type="entry name" value="Ferritin-like"/>
</dbReference>
<evidence type="ECO:0000313" key="4">
    <source>
        <dbReference type="Proteomes" id="UP001245184"/>
    </source>
</evidence>
<dbReference type="PANTHER" id="PTHR38593:SF1">
    <property type="entry name" value="BLR2558 PROTEIN"/>
    <property type="match status" value="1"/>
</dbReference>
<reference evidence="3 4" key="1">
    <citation type="submission" date="2023-08" db="EMBL/GenBank/DDBJ databases">
        <title>Genome sequencing of plant associated microbes to promote plant fitness in Sorghum bicolor and Oryza sativa.</title>
        <authorList>
            <person name="Coleman-Derr D."/>
        </authorList>
    </citation>
    <scope>NUCLEOTIDE SEQUENCE [LARGE SCALE GENOMIC DNA]</scope>
    <source>
        <strain evidence="3 4">SLBN-33</strain>
    </source>
</reference>
<dbReference type="Gene3D" id="1.20.1260.10">
    <property type="match status" value="1"/>
</dbReference>